<keyword evidence="3" id="KW-0134">Cell wall</keyword>
<dbReference type="InterPro" id="IPR001547">
    <property type="entry name" value="Glyco_hydro_5"/>
</dbReference>
<evidence type="ECO:0000256" key="10">
    <source>
        <dbReference type="ARBA" id="ARBA00023295"/>
    </source>
</evidence>
<feature type="compositionally biased region" description="Acidic residues" evidence="12">
    <location>
        <begin position="584"/>
        <end position="597"/>
    </location>
</feature>
<reference evidence="18 19" key="1">
    <citation type="submission" date="2010-12" db="EMBL/GenBank/DDBJ databases">
        <title>Complete sequence of Bacillus cellulosilyticus DSM 2522.</title>
        <authorList>
            <consortium name="US DOE Joint Genome Institute"/>
            <person name="Lucas S."/>
            <person name="Copeland A."/>
            <person name="Lapidus A."/>
            <person name="Cheng J.-F."/>
            <person name="Bruce D."/>
            <person name="Goodwin L."/>
            <person name="Pitluck S."/>
            <person name="Chertkov O."/>
            <person name="Detter J.C."/>
            <person name="Han C."/>
            <person name="Tapia R."/>
            <person name="Land M."/>
            <person name="Hauser L."/>
            <person name="Jeffries C."/>
            <person name="Kyrpides N."/>
            <person name="Ivanova N."/>
            <person name="Mikhailova N."/>
            <person name="Brumm P."/>
            <person name="Mead D."/>
            <person name="Woyke T."/>
        </authorList>
    </citation>
    <scope>NUCLEOTIDE SEQUENCE [LARGE SCALE GENOMIC DNA]</scope>
    <source>
        <strain evidence="19">ATCC 21833 / DSM 2522 / FERM P-1141 / JCM 9156 / N-4</strain>
    </source>
</reference>
<feature type="transmembrane region" description="Helical" evidence="13">
    <location>
        <begin position="670"/>
        <end position="690"/>
    </location>
</feature>
<dbReference type="SUPFAM" id="SSF81296">
    <property type="entry name" value="E set domains"/>
    <property type="match status" value="1"/>
</dbReference>
<protein>
    <submittedName>
        <fullName evidence="18">LPXTG-motif cell wall anchor domain protein</fullName>
        <ecNumber evidence="18">3.2.1.4</ecNumber>
    </submittedName>
</protein>
<dbReference type="PROSITE" id="PS00659">
    <property type="entry name" value="GLYCOSYL_HYDROL_F5"/>
    <property type="match status" value="1"/>
</dbReference>
<dbReference type="Pfam" id="PF00746">
    <property type="entry name" value="Gram_pos_anchor"/>
    <property type="match status" value="1"/>
</dbReference>
<dbReference type="AlphaFoldDB" id="E6TRT3"/>
<evidence type="ECO:0000256" key="2">
    <source>
        <dbReference type="ARBA" id="ARBA00005641"/>
    </source>
</evidence>
<feature type="compositionally biased region" description="Acidic residues" evidence="12">
    <location>
        <begin position="620"/>
        <end position="634"/>
    </location>
</feature>
<evidence type="ECO:0000256" key="12">
    <source>
        <dbReference type="SAM" id="MobiDB-lite"/>
    </source>
</evidence>
<evidence type="ECO:0000256" key="13">
    <source>
        <dbReference type="SAM" id="Phobius"/>
    </source>
</evidence>
<dbReference type="KEGG" id="bco:Bcell_1191"/>
<comment type="subcellular location">
    <subcellularLocation>
        <location evidence="1">Secreted</location>
        <location evidence="1">Cell wall</location>
        <topology evidence="1">Peptidoglycan-anchor</topology>
    </subcellularLocation>
</comment>
<comment type="similarity">
    <text evidence="2">Belongs to the glycosyl hydrolase 5 (cellulase A) family.</text>
</comment>
<keyword evidence="4" id="KW-0964">Secreted</keyword>
<dbReference type="Proteomes" id="UP000001401">
    <property type="component" value="Chromosome"/>
</dbReference>
<keyword evidence="9" id="KW-0119">Carbohydrate metabolism</keyword>
<keyword evidence="10 18" id="KW-0326">Glycosidase</keyword>
<dbReference type="InterPro" id="IPR040946">
    <property type="entry name" value="CBM46"/>
</dbReference>
<evidence type="ECO:0000259" key="14">
    <source>
        <dbReference type="Pfam" id="PF00150"/>
    </source>
</evidence>
<keyword evidence="6 18" id="KW-0378">Hydrolase</keyword>
<gene>
    <name evidence="18" type="ordered locus">Bcell_1191</name>
</gene>
<dbReference type="EC" id="3.2.1.4" evidence="18"/>
<dbReference type="HOGENOM" id="CLU_018668_0_1_9"/>
<evidence type="ECO:0000256" key="6">
    <source>
        <dbReference type="ARBA" id="ARBA00022801"/>
    </source>
</evidence>
<evidence type="ECO:0000256" key="3">
    <source>
        <dbReference type="ARBA" id="ARBA00022512"/>
    </source>
</evidence>
<keyword evidence="8" id="KW-0572">Peptidoglycan-anchor</keyword>
<feature type="domain" description="Glycoside hydrolase family 5" evidence="14">
    <location>
        <begin position="71"/>
        <end position="350"/>
    </location>
</feature>
<evidence type="ECO:0000256" key="7">
    <source>
        <dbReference type="ARBA" id="ARBA00023001"/>
    </source>
</evidence>
<organism evidence="18 19">
    <name type="scientific">Evansella cellulosilytica (strain ATCC 21833 / DSM 2522 / FERM P-1141 / JCM 9156 / N-4)</name>
    <name type="common">Bacillus cellulosilyticus</name>
    <dbReference type="NCBI Taxonomy" id="649639"/>
    <lineage>
        <taxon>Bacteria</taxon>
        <taxon>Bacillati</taxon>
        <taxon>Bacillota</taxon>
        <taxon>Bacilli</taxon>
        <taxon>Bacillales</taxon>
        <taxon>Bacillaceae</taxon>
        <taxon>Evansella</taxon>
    </lineage>
</organism>
<dbReference type="GO" id="GO:0008810">
    <property type="term" value="F:cellulase activity"/>
    <property type="evidence" value="ECO:0007669"/>
    <property type="project" value="UniProtKB-EC"/>
</dbReference>
<dbReference type="Pfam" id="PF03442">
    <property type="entry name" value="CBM_X2"/>
    <property type="match status" value="1"/>
</dbReference>
<feature type="region of interest" description="Disordered" evidence="12">
    <location>
        <begin position="573"/>
        <end position="664"/>
    </location>
</feature>
<dbReference type="Gene3D" id="2.60.40.10">
    <property type="entry name" value="Immunoglobulins"/>
    <property type="match status" value="1"/>
</dbReference>
<evidence type="ECO:0000256" key="9">
    <source>
        <dbReference type="ARBA" id="ARBA00023277"/>
    </source>
</evidence>
<proteinExistence type="inferred from homology"/>
<evidence type="ECO:0000259" key="16">
    <source>
        <dbReference type="Pfam" id="PF03442"/>
    </source>
</evidence>
<keyword evidence="13" id="KW-0812">Transmembrane</keyword>
<dbReference type="Pfam" id="PF18448">
    <property type="entry name" value="CBM46"/>
    <property type="match status" value="1"/>
</dbReference>
<dbReference type="STRING" id="649639.Bcell_1191"/>
<sequence length="699" mass="79231" precursor="true">MRMELKHFNCQRLLLCKSSMMFFAFFLMISMMIFPQSSEANDQDFDVNDYVKEMQPGWNLGNTFDAVGEDETAWGNPFVTKELIEEIANQGFNSIRIPVTFDQRMAEGPDYTIDEDFLNRVTQAVDWSLDEDLYVMINIHHDSWIWLEAGMHEDYDESIARFDAIWEQLADHFKDYPMELMFESINEPRFWGSEEEKLGYLYDLNMSFYDIVRNSGGMNDIRPLVLPTLDTSPDHQHTLDHLYDTIIELDDPNLISTIHFYGFWPFSVNVAGYTHFDEETKGHIIETFDRVYDTFTANDIPVVLGEFGLLGFDTHTGVIQQGEKLKFFEFMIHYAKEKEITHMLWDNGQHFNRTSFEWRDQELYDIMKASWETRSATAESNFIYLKRGEEIEDTSLQLHLHGNEFVSLLLDGQTLIEGEDYELNGDALIINASLLEELTTSQDLGVNAKLTATFTQGADWYIRVISYDTPVMEDASGTVRDFVIPTQFNGDDLKTMEAIYPDGSAAGPHNWTTFKEFGYAFSPDYEANEIYFPYGEYRFFNELNDGEVELTFYFWSGEVLTYQLTKDGENIVGTFVGATPPGTGDDDETPGAGDDGETPGTGDDGETPGTGDDDKTPGTGEDDETPGTGEDDETPGAGDNGETPGTGDDDKTPSTGSSDETKLPDTATNLYNYLLIGLLMIIVGGTVTIFSRKRKVVDM</sequence>
<name>E6TRT3_EVAC2</name>
<dbReference type="GO" id="GO:0008422">
    <property type="term" value="F:beta-glucosidase activity"/>
    <property type="evidence" value="ECO:0007669"/>
    <property type="project" value="TreeGrafter"/>
</dbReference>
<dbReference type="InterPro" id="IPR050386">
    <property type="entry name" value="Glycosyl_hydrolase_5"/>
</dbReference>
<dbReference type="InterPro" id="IPR019931">
    <property type="entry name" value="LPXTG_anchor"/>
</dbReference>
<feature type="domain" description="Carbohydrate binding X2" evidence="16">
    <location>
        <begin position="379"/>
        <end position="464"/>
    </location>
</feature>
<evidence type="ECO:0000259" key="15">
    <source>
        <dbReference type="Pfam" id="PF00746"/>
    </source>
</evidence>
<evidence type="ECO:0000313" key="19">
    <source>
        <dbReference type="Proteomes" id="UP000001401"/>
    </source>
</evidence>
<dbReference type="InterPro" id="IPR013783">
    <property type="entry name" value="Ig-like_fold"/>
</dbReference>
<evidence type="ECO:0000256" key="1">
    <source>
        <dbReference type="ARBA" id="ARBA00004168"/>
    </source>
</evidence>
<dbReference type="PANTHER" id="PTHR31297:SF41">
    <property type="entry name" value="ENDOGLUCANASE, PUTATIVE (AFU_ORTHOLOGUE AFUA_5G01830)-RELATED"/>
    <property type="match status" value="1"/>
</dbReference>
<dbReference type="PANTHER" id="PTHR31297">
    <property type="entry name" value="GLUCAN ENDO-1,6-BETA-GLUCOSIDASE B"/>
    <property type="match status" value="1"/>
</dbReference>
<keyword evidence="7" id="KW-0136">Cellulose degradation</keyword>
<keyword evidence="5" id="KW-0732">Signal</keyword>
<evidence type="ECO:0000259" key="17">
    <source>
        <dbReference type="Pfam" id="PF18448"/>
    </source>
</evidence>
<dbReference type="Gene3D" id="3.20.20.80">
    <property type="entry name" value="Glycosidases"/>
    <property type="match status" value="1"/>
</dbReference>
<evidence type="ECO:0000256" key="11">
    <source>
        <dbReference type="ARBA" id="ARBA00023326"/>
    </source>
</evidence>
<accession>E6TRT3</accession>
<evidence type="ECO:0000256" key="5">
    <source>
        <dbReference type="ARBA" id="ARBA00022729"/>
    </source>
</evidence>
<feature type="domain" description="Gram-positive cocci surface proteins LPxTG" evidence="15">
    <location>
        <begin position="658"/>
        <end position="695"/>
    </location>
</feature>
<feature type="domain" description="Endoglucanase B carbohydrate binding" evidence="17">
    <location>
        <begin position="468"/>
        <end position="574"/>
    </location>
</feature>
<keyword evidence="11" id="KW-0624">Polysaccharide degradation</keyword>
<dbReference type="GO" id="GO:0009986">
    <property type="term" value="C:cell surface"/>
    <property type="evidence" value="ECO:0007669"/>
    <property type="project" value="TreeGrafter"/>
</dbReference>
<dbReference type="InterPro" id="IPR014756">
    <property type="entry name" value="Ig_E-set"/>
</dbReference>
<keyword evidence="19" id="KW-1185">Reference proteome</keyword>
<evidence type="ECO:0000256" key="4">
    <source>
        <dbReference type="ARBA" id="ARBA00022525"/>
    </source>
</evidence>
<dbReference type="Pfam" id="PF00150">
    <property type="entry name" value="Cellulase"/>
    <property type="match status" value="1"/>
</dbReference>
<dbReference type="NCBIfam" id="TIGR01167">
    <property type="entry name" value="LPXTG_anchor"/>
    <property type="match status" value="1"/>
</dbReference>
<dbReference type="eggNOG" id="COG5164">
    <property type="taxonomic scope" value="Bacteria"/>
</dbReference>
<keyword evidence="13" id="KW-1133">Transmembrane helix</keyword>
<dbReference type="InterPro" id="IPR017853">
    <property type="entry name" value="GH"/>
</dbReference>
<dbReference type="GO" id="GO:0005576">
    <property type="term" value="C:extracellular region"/>
    <property type="evidence" value="ECO:0007669"/>
    <property type="project" value="TreeGrafter"/>
</dbReference>
<keyword evidence="13" id="KW-0472">Membrane</keyword>
<dbReference type="SUPFAM" id="SSF51445">
    <property type="entry name" value="(Trans)glycosidases"/>
    <property type="match status" value="1"/>
</dbReference>
<dbReference type="InterPro" id="IPR005102">
    <property type="entry name" value="Carbo-bd_X2"/>
</dbReference>
<evidence type="ECO:0000313" key="18">
    <source>
        <dbReference type="EMBL" id="ADU29456.1"/>
    </source>
</evidence>
<dbReference type="EMBL" id="CP002394">
    <property type="protein sequence ID" value="ADU29456.1"/>
    <property type="molecule type" value="Genomic_DNA"/>
</dbReference>
<evidence type="ECO:0000256" key="8">
    <source>
        <dbReference type="ARBA" id="ARBA00023088"/>
    </source>
</evidence>
<dbReference type="GO" id="GO:0030245">
    <property type="term" value="P:cellulose catabolic process"/>
    <property type="evidence" value="ECO:0007669"/>
    <property type="project" value="UniProtKB-KW"/>
</dbReference>
<dbReference type="eggNOG" id="COG2730">
    <property type="taxonomic scope" value="Bacteria"/>
</dbReference>
<dbReference type="InterPro" id="IPR018087">
    <property type="entry name" value="Glyco_hydro_5_CS"/>
</dbReference>